<evidence type="ECO:0000313" key="4">
    <source>
        <dbReference type="Proteomes" id="UP000050761"/>
    </source>
</evidence>
<feature type="domain" description="Mos1 transposase HTH" evidence="2">
    <location>
        <begin position="121"/>
        <end position="157"/>
    </location>
</feature>
<name>A0A3P8CTM3_HELPZ</name>
<evidence type="ECO:0000259" key="2">
    <source>
        <dbReference type="Pfam" id="PF17906"/>
    </source>
</evidence>
<dbReference type="OrthoDB" id="5872915at2759"/>
<proteinExistence type="predicted"/>
<feature type="compositionally biased region" description="Low complexity" evidence="1">
    <location>
        <begin position="38"/>
        <end position="49"/>
    </location>
</feature>
<dbReference type="InterPro" id="IPR041426">
    <property type="entry name" value="Mos1_HTH"/>
</dbReference>
<dbReference type="EMBL" id="UZAH01032503">
    <property type="protein sequence ID" value="VDP22205.1"/>
    <property type="molecule type" value="Genomic_DNA"/>
</dbReference>
<dbReference type="WBParaSite" id="HPBE_0002086201-mRNA-1">
    <property type="protein sequence ID" value="HPBE_0002086201-mRNA-1"/>
    <property type="gene ID" value="HPBE_0002086201"/>
</dbReference>
<dbReference type="Gene3D" id="1.10.10.1450">
    <property type="match status" value="1"/>
</dbReference>
<evidence type="ECO:0000313" key="3">
    <source>
        <dbReference type="EMBL" id="VDP22205.1"/>
    </source>
</evidence>
<dbReference type="Proteomes" id="UP000050761">
    <property type="component" value="Unassembled WGS sequence"/>
</dbReference>
<accession>A0A3P8CTM3</accession>
<gene>
    <name evidence="3" type="ORF">HPBE_LOCUS20861</name>
</gene>
<reference evidence="5" key="2">
    <citation type="submission" date="2019-09" db="UniProtKB">
        <authorList>
            <consortium name="WormBaseParasite"/>
        </authorList>
    </citation>
    <scope>IDENTIFICATION</scope>
</reference>
<sequence>MVLYKMNSTLHYISAVIDPATETKSAVGDKYKNMPTQPKESTTPAPKTTTTKEKSEKVTHFLRTREKGEPFPWRQATKFHPLWCPGARVVQLEEAPTVVLYQAHVLFNVIFGCPCYMNEKGGHNAAATARNIDAAFGENFAKERMTRHWFEKFRSGDECLEDEDRGWPPSLLNDEQLKAMVEAHPRRAV</sequence>
<reference evidence="3 4" key="1">
    <citation type="submission" date="2018-11" db="EMBL/GenBank/DDBJ databases">
        <authorList>
            <consortium name="Pathogen Informatics"/>
        </authorList>
    </citation>
    <scope>NUCLEOTIDE SEQUENCE [LARGE SCALE GENOMIC DNA]</scope>
</reference>
<evidence type="ECO:0000313" key="5">
    <source>
        <dbReference type="WBParaSite" id="HPBE_0002086201-mRNA-1"/>
    </source>
</evidence>
<protein>
    <submittedName>
        <fullName evidence="5">HTH_48 domain-containing protein</fullName>
    </submittedName>
</protein>
<keyword evidence="4" id="KW-1185">Reference proteome</keyword>
<evidence type="ECO:0000256" key="1">
    <source>
        <dbReference type="SAM" id="MobiDB-lite"/>
    </source>
</evidence>
<dbReference type="AlphaFoldDB" id="A0A3P8CTM3"/>
<dbReference type="Pfam" id="PF17906">
    <property type="entry name" value="HTH_48"/>
    <property type="match status" value="1"/>
</dbReference>
<organism evidence="3">
    <name type="scientific">Heligmosomoides polygyrus</name>
    <name type="common">Parasitic roundworm</name>
    <dbReference type="NCBI Taxonomy" id="6339"/>
    <lineage>
        <taxon>Eukaryota</taxon>
        <taxon>Metazoa</taxon>
        <taxon>Ecdysozoa</taxon>
        <taxon>Nematoda</taxon>
        <taxon>Chromadorea</taxon>
        <taxon>Rhabditida</taxon>
        <taxon>Rhabditina</taxon>
        <taxon>Rhabditomorpha</taxon>
        <taxon>Strongyloidea</taxon>
        <taxon>Heligmosomidae</taxon>
        <taxon>Heligmosomoides</taxon>
    </lineage>
</organism>
<feature type="region of interest" description="Disordered" evidence="1">
    <location>
        <begin position="27"/>
        <end position="56"/>
    </location>
</feature>